<dbReference type="EMBL" id="BOPZ01000003">
    <property type="protein sequence ID" value="GIM27959.1"/>
    <property type="molecule type" value="Genomic_DNA"/>
</dbReference>
<reference evidence="2" key="1">
    <citation type="submission" date="2021-03" db="EMBL/GenBank/DDBJ databases">
        <title>Taxonomic study of Clostridium polyendosporum from meadow-gley soil under rice.</title>
        <authorList>
            <person name="Kobayashi H."/>
            <person name="Tanizawa Y."/>
            <person name="Yagura M."/>
        </authorList>
    </citation>
    <scope>NUCLEOTIDE SEQUENCE</scope>
    <source>
        <strain evidence="2">JCM 30710</strain>
    </source>
</reference>
<comment type="caution">
    <text evidence="2">The sequence shown here is derived from an EMBL/GenBank/DDBJ whole genome shotgun (WGS) entry which is preliminary data.</text>
</comment>
<feature type="transmembrane region" description="Helical" evidence="1">
    <location>
        <begin position="29"/>
        <end position="49"/>
    </location>
</feature>
<proteinExistence type="predicted"/>
<dbReference type="AlphaFoldDB" id="A0A919VDG0"/>
<keyword evidence="1" id="KW-0812">Transmembrane</keyword>
<name>A0A919VDG0_9CLOT</name>
<evidence type="ECO:0000313" key="3">
    <source>
        <dbReference type="Proteomes" id="UP000679179"/>
    </source>
</evidence>
<keyword evidence="1" id="KW-1133">Transmembrane helix</keyword>
<keyword evidence="1" id="KW-0472">Membrane</keyword>
<gene>
    <name evidence="2" type="ORF">CPJCM30710_06250</name>
</gene>
<keyword evidence="3" id="KW-1185">Reference proteome</keyword>
<accession>A0A919VDG0</accession>
<evidence type="ECO:0000313" key="2">
    <source>
        <dbReference type="EMBL" id="GIM27959.1"/>
    </source>
</evidence>
<protein>
    <submittedName>
        <fullName evidence="2">Uncharacterized protein</fullName>
    </submittedName>
</protein>
<sequence>MFYKKYKNFLPSRYIERKNKYYSEIIKRITIYILIANLFLLPISMNNFISHKKEQTYEMKNNITINNEDVILNSEKLKKIRDLVCKLNIIELTLNEDELKILANEKDIAKFIDVLKTYKIKILSIDIQEKDQVIRLSARISK</sequence>
<evidence type="ECO:0000256" key="1">
    <source>
        <dbReference type="SAM" id="Phobius"/>
    </source>
</evidence>
<dbReference type="Proteomes" id="UP000679179">
    <property type="component" value="Unassembled WGS sequence"/>
</dbReference>
<organism evidence="2 3">
    <name type="scientific">Clostridium polyendosporum</name>
    <dbReference type="NCBI Taxonomy" id="69208"/>
    <lineage>
        <taxon>Bacteria</taxon>
        <taxon>Bacillati</taxon>
        <taxon>Bacillota</taxon>
        <taxon>Clostridia</taxon>
        <taxon>Eubacteriales</taxon>
        <taxon>Clostridiaceae</taxon>
        <taxon>Clostridium</taxon>
    </lineage>
</organism>
<dbReference type="RefSeq" id="WP_212902708.1">
    <property type="nucleotide sequence ID" value="NZ_BOPZ01000003.1"/>
</dbReference>